<dbReference type="EMBL" id="JAPFQN010000004">
    <property type="protein sequence ID" value="MCX2743727.1"/>
    <property type="molecule type" value="Genomic_DNA"/>
</dbReference>
<accession>A0ABT3RQ67</accession>
<comment type="caution">
    <text evidence="1">The sequence shown here is derived from an EMBL/GenBank/DDBJ whole genome shotgun (WGS) entry which is preliminary data.</text>
</comment>
<evidence type="ECO:0000313" key="1">
    <source>
        <dbReference type="EMBL" id="MCX2743727.1"/>
    </source>
</evidence>
<keyword evidence="2" id="KW-1185">Reference proteome</keyword>
<name>A0ABT3RQ67_9BACT</name>
<dbReference type="RefSeq" id="WP_266056131.1">
    <property type="nucleotide sequence ID" value="NZ_JAPFQN010000004.1"/>
</dbReference>
<sequence>MTHSTSLACIRRLMTEGDNISTKDLIKTWGEILEFYNHLIDNEGEQLRPIRFLVRHIIDRGYSKYLFGGTSLYNLMISIPTTNQIDYTKTLLIEYEQLSQIVKFKYWICPKENRTKNNIHWEMDCQTTEVNDTFEYFITQNDDWNSLI</sequence>
<gene>
    <name evidence="1" type="ORF">OO013_07620</name>
</gene>
<evidence type="ECO:0000313" key="2">
    <source>
        <dbReference type="Proteomes" id="UP001209885"/>
    </source>
</evidence>
<reference evidence="1 2" key="1">
    <citation type="submission" date="2022-11" db="EMBL/GenBank/DDBJ databases">
        <title>The characterization of three novel Bacteroidetes species and genomic analysis of their roles in tidal elemental geochemical cycles.</title>
        <authorList>
            <person name="Ma K."/>
        </authorList>
    </citation>
    <scope>NUCLEOTIDE SEQUENCE [LARGE SCALE GENOMIC DNA]</scope>
    <source>
        <strain evidence="1 2">M17</strain>
    </source>
</reference>
<dbReference type="Proteomes" id="UP001209885">
    <property type="component" value="Unassembled WGS sequence"/>
</dbReference>
<protein>
    <submittedName>
        <fullName evidence="1">Uncharacterized protein</fullName>
    </submittedName>
</protein>
<proteinExistence type="predicted"/>
<organism evidence="1 2">
    <name type="scientific">Mangrovivirga halotolerans</name>
    <dbReference type="NCBI Taxonomy" id="2993936"/>
    <lineage>
        <taxon>Bacteria</taxon>
        <taxon>Pseudomonadati</taxon>
        <taxon>Bacteroidota</taxon>
        <taxon>Cytophagia</taxon>
        <taxon>Cytophagales</taxon>
        <taxon>Mangrovivirgaceae</taxon>
        <taxon>Mangrovivirga</taxon>
    </lineage>
</organism>